<feature type="region of interest" description="Disordered" evidence="1">
    <location>
        <begin position="1"/>
        <end position="46"/>
    </location>
</feature>
<feature type="compositionally biased region" description="Basic and acidic residues" evidence="1">
    <location>
        <begin position="24"/>
        <end position="46"/>
    </location>
</feature>
<evidence type="ECO:0000313" key="3">
    <source>
        <dbReference type="Proteomes" id="UP001153269"/>
    </source>
</evidence>
<dbReference type="Proteomes" id="UP001153269">
    <property type="component" value="Unassembled WGS sequence"/>
</dbReference>
<reference evidence="2" key="1">
    <citation type="submission" date="2020-03" db="EMBL/GenBank/DDBJ databases">
        <authorList>
            <person name="Weist P."/>
        </authorList>
    </citation>
    <scope>NUCLEOTIDE SEQUENCE</scope>
</reference>
<dbReference type="EMBL" id="CADEAL010000112">
    <property type="protein sequence ID" value="CAB1414533.1"/>
    <property type="molecule type" value="Genomic_DNA"/>
</dbReference>
<evidence type="ECO:0000313" key="2">
    <source>
        <dbReference type="EMBL" id="CAB1414533.1"/>
    </source>
</evidence>
<name>A0A9N7TM26_PLEPL</name>
<sequence>MLQRWDDGPNTSARALTPDVGEANNKRESLRERENQKDGDGGREAVRQKNVHFLCGGETSLRVLQVKRPEIDSNQEERVIAEGRITGKGKVYEEGAKDTGEVAVIA</sequence>
<accession>A0A9N7TM26</accession>
<proteinExistence type="predicted"/>
<organism evidence="2 3">
    <name type="scientific">Pleuronectes platessa</name>
    <name type="common">European plaice</name>
    <dbReference type="NCBI Taxonomy" id="8262"/>
    <lineage>
        <taxon>Eukaryota</taxon>
        <taxon>Metazoa</taxon>
        <taxon>Chordata</taxon>
        <taxon>Craniata</taxon>
        <taxon>Vertebrata</taxon>
        <taxon>Euteleostomi</taxon>
        <taxon>Actinopterygii</taxon>
        <taxon>Neopterygii</taxon>
        <taxon>Teleostei</taxon>
        <taxon>Neoteleostei</taxon>
        <taxon>Acanthomorphata</taxon>
        <taxon>Carangaria</taxon>
        <taxon>Pleuronectiformes</taxon>
        <taxon>Pleuronectoidei</taxon>
        <taxon>Pleuronectidae</taxon>
        <taxon>Pleuronectes</taxon>
    </lineage>
</organism>
<evidence type="ECO:0000256" key="1">
    <source>
        <dbReference type="SAM" id="MobiDB-lite"/>
    </source>
</evidence>
<dbReference type="AlphaFoldDB" id="A0A9N7TM26"/>
<protein>
    <submittedName>
        <fullName evidence="2">Uncharacterized protein</fullName>
    </submittedName>
</protein>
<gene>
    <name evidence="2" type="ORF">PLEPLA_LOCUS2242</name>
</gene>
<keyword evidence="3" id="KW-1185">Reference proteome</keyword>
<comment type="caution">
    <text evidence="2">The sequence shown here is derived from an EMBL/GenBank/DDBJ whole genome shotgun (WGS) entry which is preliminary data.</text>
</comment>